<evidence type="ECO:0000256" key="6">
    <source>
        <dbReference type="RuleBase" id="RU366058"/>
    </source>
</evidence>
<dbReference type="Pfam" id="PF09335">
    <property type="entry name" value="VTT_dom"/>
    <property type="match status" value="1"/>
</dbReference>
<reference evidence="9" key="1">
    <citation type="submission" date="2017-06" db="EMBL/GenBank/DDBJ databases">
        <title>Genome analysis of Fimbriiglobus ruber SP5, the first member of the order Planctomycetales with confirmed chitinolytic capability.</title>
        <authorList>
            <person name="Ravin N.V."/>
            <person name="Rakitin A.L."/>
            <person name="Ivanova A.A."/>
            <person name="Beletsky A.V."/>
            <person name="Kulichevskaya I.S."/>
            <person name="Mardanov A.V."/>
            <person name="Dedysh S.N."/>
        </authorList>
    </citation>
    <scope>NUCLEOTIDE SEQUENCE [LARGE SCALE GENOMIC DNA]</scope>
    <source>
        <strain evidence="9">SP5</strain>
    </source>
</reference>
<dbReference type="RefSeq" id="WP_161967416.1">
    <property type="nucleotide sequence ID" value="NZ_NIDE01000004.1"/>
</dbReference>
<dbReference type="EMBL" id="NIDE01000004">
    <property type="protein sequence ID" value="OWK43805.1"/>
    <property type="molecule type" value="Genomic_DNA"/>
</dbReference>
<dbReference type="InterPro" id="IPR015414">
    <property type="entry name" value="TMEM64"/>
</dbReference>
<feature type="transmembrane region" description="Helical" evidence="6">
    <location>
        <begin position="22"/>
        <end position="42"/>
    </location>
</feature>
<keyword evidence="9" id="KW-1185">Reference proteome</keyword>
<dbReference type="Proteomes" id="UP000214646">
    <property type="component" value="Unassembled WGS sequence"/>
</dbReference>
<evidence type="ECO:0000256" key="1">
    <source>
        <dbReference type="ARBA" id="ARBA00004651"/>
    </source>
</evidence>
<proteinExistence type="inferred from homology"/>
<organism evidence="8 9">
    <name type="scientific">Fimbriiglobus ruber</name>
    <dbReference type="NCBI Taxonomy" id="1908690"/>
    <lineage>
        <taxon>Bacteria</taxon>
        <taxon>Pseudomonadati</taxon>
        <taxon>Planctomycetota</taxon>
        <taxon>Planctomycetia</taxon>
        <taxon>Gemmatales</taxon>
        <taxon>Gemmataceae</taxon>
        <taxon>Fimbriiglobus</taxon>
    </lineage>
</organism>
<evidence type="ECO:0000313" key="8">
    <source>
        <dbReference type="EMBL" id="OWK43805.1"/>
    </source>
</evidence>
<protein>
    <recommendedName>
        <fullName evidence="6">TVP38/TMEM64 family membrane protein</fullName>
    </recommendedName>
</protein>
<evidence type="ECO:0000259" key="7">
    <source>
        <dbReference type="Pfam" id="PF09335"/>
    </source>
</evidence>
<dbReference type="GO" id="GO:0005886">
    <property type="term" value="C:plasma membrane"/>
    <property type="evidence" value="ECO:0007669"/>
    <property type="project" value="UniProtKB-SubCell"/>
</dbReference>
<keyword evidence="4 6" id="KW-1133">Transmembrane helix</keyword>
<keyword evidence="3 6" id="KW-0812">Transmembrane</keyword>
<feature type="transmembrane region" description="Helical" evidence="6">
    <location>
        <begin position="221"/>
        <end position="239"/>
    </location>
</feature>
<keyword evidence="2 6" id="KW-1003">Cell membrane</keyword>
<evidence type="ECO:0000256" key="4">
    <source>
        <dbReference type="ARBA" id="ARBA00022989"/>
    </source>
</evidence>
<evidence type="ECO:0000313" key="9">
    <source>
        <dbReference type="Proteomes" id="UP000214646"/>
    </source>
</evidence>
<dbReference type="PANTHER" id="PTHR12677:SF59">
    <property type="entry name" value="GOLGI APPARATUS MEMBRANE PROTEIN TVP38-RELATED"/>
    <property type="match status" value="1"/>
</dbReference>
<dbReference type="AlphaFoldDB" id="A0A225E546"/>
<feature type="transmembrane region" description="Helical" evidence="6">
    <location>
        <begin position="184"/>
        <end position="201"/>
    </location>
</feature>
<evidence type="ECO:0000256" key="5">
    <source>
        <dbReference type="ARBA" id="ARBA00023136"/>
    </source>
</evidence>
<evidence type="ECO:0000256" key="3">
    <source>
        <dbReference type="ARBA" id="ARBA00022692"/>
    </source>
</evidence>
<feature type="transmembrane region" description="Helical" evidence="6">
    <location>
        <begin position="73"/>
        <end position="98"/>
    </location>
</feature>
<keyword evidence="5 6" id="KW-0472">Membrane</keyword>
<comment type="caution">
    <text evidence="8">The sequence shown here is derived from an EMBL/GenBank/DDBJ whole genome shotgun (WGS) entry which is preliminary data.</text>
</comment>
<evidence type="ECO:0000256" key="2">
    <source>
        <dbReference type="ARBA" id="ARBA00022475"/>
    </source>
</evidence>
<feature type="domain" description="VTT" evidence="7">
    <location>
        <begin position="89"/>
        <end position="205"/>
    </location>
</feature>
<dbReference type="InterPro" id="IPR032816">
    <property type="entry name" value="VTT_dom"/>
</dbReference>
<feature type="transmembrane region" description="Helical" evidence="6">
    <location>
        <begin position="154"/>
        <end position="177"/>
    </location>
</feature>
<accession>A0A225E546</accession>
<feature type="transmembrane region" description="Helical" evidence="6">
    <location>
        <begin position="105"/>
        <end position="125"/>
    </location>
</feature>
<dbReference type="PANTHER" id="PTHR12677">
    <property type="entry name" value="GOLGI APPARATUS MEMBRANE PROTEIN TVP38-RELATED"/>
    <property type="match status" value="1"/>
</dbReference>
<comment type="subcellular location">
    <subcellularLocation>
        <location evidence="1 6">Cell membrane</location>
        <topology evidence="1 6">Multi-pass membrane protein</topology>
    </subcellularLocation>
</comment>
<gene>
    <name evidence="8" type="ORF">FRUB_03404</name>
</gene>
<sequence>MTEASTIDAALPVPADEFRRPVWVRPLAVLLIVPSLIGVVYLCGPDPGASFTRLQQNLAELQAEVQARPALSLAIFVLVYVLVVGLSLPITPLLSLLAGALFGRWVGTGASTLAATIGATAAMLLSRYVFREWVQTCFGTRLAGLNRRLERDGAYYLLALRLLPIVPFWLINLAAGLTSIRPRTFALVSWVGMSPMTFLYVSAGTELATLESPRDVFSPQVFATFVALGLSLFALRFLAGSVFSGSKRS</sequence>
<name>A0A225E546_9BACT</name>
<dbReference type="OrthoDB" id="9779114at2"/>
<comment type="similarity">
    <text evidence="6">Belongs to the TVP38/TMEM64 family.</text>
</comment>